<reference evidence="5" key="1">
    <citation type="submission" date="2024-06" db="EMBL/GenBank/DDBJ databases">
        <authorList>
            <consortium name="consrtm"/>
            <person name="Uemura M."/>
            <person name="Terahara T."/>
        </authorList>
    </citation>
    <scope>NUCLEOTIDE SEQUENCE</scope>
    <source>
        <strain evidence="5">KM77-8</strain>
    </source>
</reference>
<sequence length="192" mass="21739">MSEVRNLDVPLPRPGGRFGPDRGPGTVFRAASVLIHPTLRGPVRRLLVRLWRLLRPVQSRIMWLLHAKFVVGVTGVVRDDEGRVLLLRHRMWPPGRQWGLPSGFARKGEDFRATVVREVKEETNLDVSVGRLVMLNSGLRTRMEVAYEARLLGGDLRLDPFEILEARWCRPDDLPEGTQPVCGPLIRGETTL</sequence>
<dbReference type="EMBL" id="AP035768">
    <property type="protein sequence ID" value="BFO22490.1"/>
    <property type="molecule type" value="Genomic_DNA"/>
</dbReference>
<dbReference type="InterPro" id="IPR015797">
    <property type="entry name" value="NUDIX_hydrolase-like_dom_sf"/>
</dbReference>
<evidence type="ECO:0000256" key="1">
    <source>
        <dbReference type="ARBA" id="ARBA00001946"/>
    </source>
</evidence>
<organism evidence="5">
    <name type="scientific">Streptomyces haneummycinicus</name>
    <dbReference type="NCBI Taxonomy" id="3074435"/>
    <lineage>
        <taxon>Bacteria</taxon>
        <taxon>Bacillati</taxon>
        <taxon>Actinomycetota</taxon>
        <taxon>Actinomycetes</taxon>
        <taxon>Kitasatosporales</taxon>
        <taxon>Streptomycetaceae</taxon>
        <taxon>Streptomyces</taxon>
    </lineage>
</organism>
<evidence type="ECO:0000259" key="4">
    <source>
        <dbReference type="PROSITE" id="PS51462"/>
    </source>
</evidence>
<dbReference type="InterPro" id="IPR020084">
    <property type="entry name" value="NUDIX_hydrolase_CS"/>
</dbReference>
<evidence type="ECO:0000256" key="3">
    <source>
        <dbReference type="SAM" id="MobiDB-lite"/>
    </source>
</evidence>
<name>A0AAT9HZ31_9ACTN</name>
<dbReference type="Pfam" id="PF00293">
    <property type="entry name" value="NUDIX"/>
    <property type="match status" value="1"/>
</dbReference>
<dbReference type="CDD" id="cd02883">
    <property type="entry name" value="NUDIX_Hydrolase"/>
    <property type="match status" value="1"/>
</dbReference>
<reference evidence="5" key="2">
    <citation type="submission" date="2024-07" db="EMBL/GenBank/DDBJ databases">
        <title>Streptomyces haneummycinica sp. nov., a new antibiotic-producing actinobacterium isolated from marine sediment.</title>
        <authorList>
            <person name="Uemura M."/>
            <person name="Hamada M."/>
            <person name="Hirano S."/>
            <person name="Kobayashi K."/>
            <person name="Ohshiro T."/>
            <person name="Kobayashi T."/>
            <person name="Terahara T."/>
        </authorList>
    </citation>
    <scope>NUCLEOTIDE SEQUENCE</scope>
    <source>
        <strain evidence="5">KM77-8</strain>
    </source>
</reference>
<keyword evidence="2" id="KW-0378">Hydrolase</keyword>
<feature type="domain" description="Nudix hydrolase" evidence="4">
    <location>
        <begin position="68"/>
        <end position="192"/>
    </location>
</feature>
<dbReference type="PANTHER" id="PTHR43046:SF16">
    <property type="entry name" value="ADP-RIBOSE PYROPHOSPHATASE YJHB-RELATED"/>
    <property type="match status" value="1"/>
</dbReference>
<dbReference type="PANTHER" id="PTHR43046">
    <property type="entry name" value="GDP-MANNOSE MANNOSYL HYDROLASE"/>
    <property type="match status" value="1"/>
</dbReference>
<proteinExistence type="predicted"/>
<evidence type="ECO:0000256" key="2">
    <source>
        <dbReference type="ARBA" id="ARBA00022801"/>
    </source>
</evidence>
<dbReference type="InterPro" id="IPR000086">
    <property type="entry name" value="NUDIX_hydrolase_dom"/>
</dbReference>
<feature type="region of interest" description="Disordered" evidence="3">
    <location>
        <begin position="1"/>
        <end position="22"/>
    </location>
</feature>
<dbReference type="PROSITE" id="PS51462">
    <property type="entry name" value="NUDIX"/>
    <property type="match status" value="1"/>
</dbReference>
<dbReference type="Gene3D" id="3.90.79.10">
    <property type="entry name" value="Nucleoside Triphosphate Pyrophosphohydrolase"/>
    <property type="match status" value="1"/>
</dbReference>
<gene>
    <name evidence="5" type="ORF">SHKM778_88780</name>
</gene>
<dbReference type="GO" id="GO:0016787">
    <property type="term" value="F:hydrolase activity"/>
    <property type="evidence" value="ECO:0007669"/>
    <property type="project" value="UniProtKB-KW"/>
</dbReference>
<dbReference type="SUPFAM" id="SSF55811">
    <property type="entry name" value="Nudix"/>
    <property type="match status" value="1"/>
</dbReference>
<comment type="cofactor">
    <cofactor evidence="1">
        <name>Mg(2+)</name>
        <dbReference type="ChEBI" id="CHEBI:18420"/>
    </cofactor>
</comment>
<accession>A0AAT9HZ31</accession>
<protein>
    <recommendedName>
        <fullName evidence="4">Nudix hydrolase domain-containing protein</fullName>
    </recommendedName>
</protein>
<dbReference type="AlphaFoldDB" id="A0AAT9HZ31"/>
<dbReference type="PROSITE" id="PS00893">
    <property type="entry name" value="NUDIX_BOX"/>
    <property type="match status" value="1"/>
</dbReference>
<evidence type="ECO:0000313" key="5">
    <source>
        <dbReference type="EMBL" id="BFO22490.1"/>
    </source>
</evidence>